<feature type="signal peptide" evidence="2">
    <location>
        <begin position="1"/>
        <end position="24"/>
    </location>
</feature>
<feature type="chain" id="PRO_5039391756" evidence="2">
    <location>
        <begin position="25"/>
        <end position="229"/>
    </location>
</feature>
<proteinExistence type="predicted"/>
<feature type="compositionally biased region" description="Basic and acidic residues" evidence="1">
    <location>
        <begin position="210"/>
        <end position="229"/>
    </location>
</feature>
<feature type="compositionally biased region" description="Low complexity" evidence="1">
    <location>
        <begin position="150"/>
        <end position="205"/>
    </location>
</feature>
<evidence type="ECO:0000256" key="1">
    <source>
        <dbReference type="SAM" id="MobiDB-lite"/>
    </source>
</evidence>
<organism evidence="3 4">
    <name type="scientific">Candidatus Akkermansia intestinigallinarum</name>
    <dbReference type="NCBI Taxonomy" id="2838431"/>
    <lineage>
        <taxon>Bacteria</taxon>
        <taxon>Pseudomonadati</taxon>
        <taxon>Verrucomicrobiota</taxon>
        <taxon>Verrucomicrobiia</taxon>
        <taxon>Verrucomicrobiales</taxon>
        <taxon>Akkermansiaceae</taxon>
        <taxon>Akkermansia</taxon>
    </lineage>
</organism>
<dbReference type="EMBL" id="DXFQ01000133">
    <property type="protein sequence ID" value="HIX20360.1"/>
    <property type="molecule type" value="Genomic_DNA"/>
</dbReference>
<sequence length="229" mass="23521">MKLSTLMSLPAALALALLPSCQIAQQQQSQTDAEKREKTDEPAPLYLGTVHQVHADRNFVVLRMIGPMPAAGSTLITHPADGSNTRVGNLELRDTRAVRGFITATIRSGTVVSGDAVYLYRDVLRHPGKEQSVSGDPLAPVSGGFGSGTADGTPAATTTGQPTGLTPGSGYAAPPASPTPAVVDPVSDALNAGAAPSGGTATPKPASAPSKDEFPSHLDDIPLHVDDWD</sequence>
<dbReference type="Proteomes" id="UP000823964">
    <property type="component" value="Unassembled WGS sequence"/>
</dbReference>
<reference evidence="3" key="1">
    <citation type="journal article" date="2021" name="PeerJ">
        <title>Extensive microbial diversity within the chicken gut microbiome revealed by metagenomics and culture.</title>
        <authorList>
            <person name="Gilroy R."/>
            <person name="Ravi A."/>
            <person name="Getino M."/>
            <person name="Pursley I."/>
            <person name="Horton D.L."/>
            <person name="Alikhan N.F."/>
            <person name="Baker D."/>
            <person name="Gharbi K."/>
            <person name="Hall N."/>
            <person name="Watson M."/>
            <person name="Adriaenssens E.M."/>
            <person name="Foster-Nyarko E."/>
            <person name="Jarju S."/>
            <person name="Secka A."/>
            <person name="Antonio M."/>
            <person name="Oren A."/>
            <person name="Chaudhuri R.R."/>
            <person name="La Ragione R."/>
            <person name="Hildebrand F."/>
            <person name="Pallen M.J."/>
        </authorList>
    </citation>
    <scope>NUCLEOTIDE SEQUENCE</scope>
    <source>
        <strain evidence="3">14975</strain>
    </source>
</reference>
<comment type="caution">
    <text evidence="3">The sequence shown here is derived from an EMBL/GenBank/DDBJ whole genome shotgun (WGS) entry which is preliminary data.</text>
</comment>
<protein>
    <submittedName>
        <fullName evidence="3">Uncharacterized protein</fullName>
    </submittedName>
</protein>
<accession>A0A9D2AHG6</accession>
<reference evidence="3" key="2">
    <citation type="submission" date="2021-04" db="EMBL/GenBank/DDBJ databases">
        <authorList>
            <person name="Gilroy R."/>
        </authorList>
    </citation>
    <scope>NUCLEOTIDE SEQUENCE</scope>
    <source>
        <strain evidence="3">14975</strain>
    </source>
</reference>
<evidence type="ECO:0000313" key="4">
    <source>
        <dbReference type="Proteomes" id="UP000823964"/>
    </source>
</evidence>
<feature type="region of interest" description="Disordered" evidence="1">
    <location>
        <begin position="128"/>
        <end position="229"/>
    </location>
</feature>
<keyword evidence="2" id="KW-0732">Signal</keyword>
<evidence type="ECO:0000313" key="3">
    <source>
        <dbReference type="EMBL" id="HIX20360.1"/>
    </source>
</evidence>
<dbReference type="AlphaFoldDB" id="A0A9D2AHG6"/>
<name>A0A9D2AHG6_9BACT</name>
<gene>
    <name evidence="3" type="ORF">H9862_07150</name>
</gene>
<evidence type="ECO:0000256" key="2">
    <source>
        <dbReference type="SAM" id="SignalP"/>
    </source>
</evidence>